<evidence type="ECO:0000256" key="1">
    <source>
        <dbReference type="SAM" id="MobiDB-lite"/>
    </source>
</evidence>
<dbReference type="AlphaFoldDB" id="A0AAV6MUY4"/>
<feature type="compositionally biased region" description="Basic residues" evidence="1">
    <location>
        <begin position="1"/>
        <end position="10"/>
    </location>
</feature>
<protein>
    <submittedName>
        <fullName evidence="2">Uncharacterized protein</fullName>
    </submittedName>
</protein>
<evidence type="ECO:0000313" key="3">
    <source>
        <dbReference type="Proteomes" id="UP000685013"/>
    </source>
</evidence>
<feature type="compositionally biased region" description="Basic and acidic residues" evidence="1">
    <location>
        <begin position="11"/>
        <end position="24"/>
    </location>
</feature>
<proteinExistence type="predicted"/>
<feature type="region of interest" description="Disordered" evidence="1">
    <location>
        <begin position="1"/>
        <end position="43"/>
    </location>
</feature>
<comment type="caution">
    <text evidence="2">The sequence shown here is derived from an EMBL/GenBank/DDBJ whole genome shotgun (WGS) entry which is preliminary data.</text>
</comment>
<evidence type="ECO:0000313" key="2">
    <source>
        <dbReference type="EMBL" id="KAG6587665.1"/>
    </source>
</evidence>
<dbReference type="EMBL" id="JAGKQH010000011">
    <property type="protein sequence ID" value="KAG6587665.1"/>
    <property type="molecule type" value="Genomic_DNA"/>
</dbReference>
<name>A0AAV6MUY4_9ROSI</name>
<organism evidence="2 3">
    <name type="scientific">Cucurbita argyrosperma subsp. sororia</name>
    <dbReference type="NCBI Taxonomy" id="37648"/>
    <lineage>
        <taxon>Eukaryota</taxon>
        <taxon>Viridiplantae</taxon>
        <taxon>Streptophyta</taxon>
        <taxon>Embryophyta</taxon>
        <taxon>Tracheophyta</taxon>
        <taxon>Spermatophyta</taxon>
        <taxon>Magnoliopsida</taxon>
        <taxon>eudicotyledons</taxon>
        <taxon>Gunneridae</taxon>
        <taxon>Pentapetalae</taxon>
        <taxon>rosids</taxon>
        <taxon>fabids</taxon>
        <taxon>Cucurbitales</taxon>
        <taxon>Cucurbitaceae</taxon>
        <taxon>Cucurbiteae</taxon>
        <taxon>Cucurbita</taxon>
    </lineage>
</organism>
<dbReference type="Proteomes" id="UP000685013">
    <property type="component" value="Chromosome 11"/>
</dbReference>
<sequence>MGKGRRRYERLRRESSEVDEEQNHIKNSAITLGGGGGWKGRRRSNQGVELWKKMEGSSPKLGHPFKTFIATYEAIMLYFAHKLVMPQQW</sequence>
<gene>
    <name evidence="2" type="ORF">SDJN03_16230</name>
</gene>
<reference evidence="2 3" key="1">
    <citation type="journal article" date="2021" name="Hortic Res">
        <title>The domestication of Cucurbita argyrosperma as revealed by the genome of its wild relative.</title>
        <authorList>
            <person name="Barrera-Redondo J."/>
            <person name="Sanchez-de la Vega G."/>
            <person name="Aguirre-Liguori J.A."/>
            <person name="Castellanos-Morales G."/>
            <person name="Gutierrez-Guerrero Y.T."/>
            <person name="Aguirre-Dugua X."/>
            <person name="Aguirre-Planter E."/>
            <person name="Tenaillon M.I."/>
            <person name="Lira-Saade R."/>
            <person name="Eguiarte L.E."/>
        </authorList>
    </citation>
    <scope>NUCLEOTIDE SEQUENCE [LARGE SCALE GENOMIC DNA]</scope>
    <source>
        <strain evidence="2">JBR-2021</strain>
    </source>
</reference>
<accession>A0AAV6MUY4</accession>
<keyword evidence="3" id="KW-1185">Reference proteome</keyword>
<feature type="non-terminal residue" evidence="2">
    <location>
        <position position="1"/>
    </location>
</feature>